<feature type="transmembrane region" description="Helical" evidence="7">
    <location>
        <begin position="194"/>
        <end position="213"/>
    </location>
</feature>
<feature type="transmembrane region" description="Helical" evidence="7">
    <location>
        <begin position="314"/>
        <end position="333"/>
    </location>
</feature>
<dbReference type="SUPFAM" id="SSF48317">
    <property type="entry name" value="Acid phosphatase/Vanadium-dependent haloperoxidase"/>
    <property type="match status" value="1"/>
</dbReference>
<evidence type="ECO:0000256" key="5">
    <source>
        <dbReference type="ARBA" id="ARBA00022989"/>
    </source>
</evidence>
<accession>A0AAP4TZ34</accession>
<dbReference type="CDD" id="cd03392">
    <property type="entry name" value="PAP2_like_2"/>
    <property type="match status" value="1"/>
</dbReference>
<organism evidence="9 10">
    <name type="scientific">Cobetia amphilecti</name>
    <dbReference type="NCBI Taxonomy" id="1055104"/>
    <lineage>
        <taxon>Bacteria</taxon>
        <taxon>Pseudomonadati</taxon>
        <taxon>Pseudomonadota</taxon>
        <taxon>Gammaproteobacteria</taxon>
        <taxon>Oceanospirillales</taxon>
        <taxon>Halomonadaceae</taxon>
        <taxon>Cobetia</taxon>
    </lineage>
</organism>
<sequence>MSDTLASLLHWLNPSVMIDTLMTTLSDHPAALVAVIGLVSLLESLAIIGLLVPGVVILTAGASLAGHLELSLPILLAAGALGAIIGDGVSFWLGIRYRDQLPGRWPFSRHPEWIEHGQQFFHRHGSWSIAFGRFVGPVRPIIPLVAGMLDMPPARFFLVNGLSALAWAPAYLLPGYLLGQTWQSLFTLPEGADGLLVGLACGLIACAFAFSFLRRQLGREGRLYHWLARRMRRSPSGRRLWWQLRHPDPEGEFPLASMALLIFAVISVPAMSLAVLAHPEPWWIDRVAASLAASLTSLMPEDWLREASLVLSRLADGTGLAALVAPWLVWLLLKGRHAVWLHLTAAWLGIASANTVLKHLIQRPRPDTPAFLEGSMSFPSAHAAGSVAVFGLAAAFIAERQPSSRRRWIYWAAIAACTLVGLSRITLGVHYLSDVLGGACVGLLVCALVRISYPAFVRQPSAPLESPAPLLWLSMASLLLVAARFAWLPL</sequence>
<evidence type="ECO:0000313" key="10">
    <source>
        <dbReference type="Proteomes" id="UP001170481"/>
    </source>
</evidence>
<reference evidence="9" key="1">
    <citation type="submission" date="2023-07" db="EMBL/GenBank/DDBJ databases">
        <title>Genome content predicts the carbon catabolic preferences of heterotrophic bacteria.</title>
        <authorList>
            <person name="Gralka M."/>
        </authorList>
    </citation>
    <scope>NUCLEOTIDE SEQUENCE</scope>
    <source>
        <strain evidence="9">C2R13</strain>
    </source>
</reference>
<dbReference type="GO" id="GO:0005886">
    <property type="term" value="C:plasma membrane"/>
    <property type="evidence" value="ECO:0007669"/>
    <property type="project" value="UniProtKB-SubCell"/>
</dbReference>
<feature type="transmembrane region" description="Helical" evidence="7">
    <location>
        <begin position="468"/>
        <end position="487"/>
    </location>
</feature>
<feature type="transmembrane region" description="Helical" evidence="7">
    <location>
        <begin position="255"/>
        <end position="277"/>
    </location>
</feature>
<comment type="similarity">
    <text evidence="2">Belongs to the DedA family.</text>
</comment>
<keyword evidence="4 7" id="KW-0812">Transmembrane</keyword>
<dbReference type="AlphaFoldDB" id="A0AAP4TZ34"/>
<dbReference type="InterPro" id="IPR036938">
    <property type="entry name" value="PAP2/HPO_sf"/>
</dbReference>
<feature type="transmembrane region" description="Helical" evidence="7">
    <location>
        <begin position="31"/>
        <end position="58"/>
    </location>
</feature>
<evidence type="ECO:0000256" key="3">
    <source>
        <dbReference type="ARBA" id="ARBA00022475"/>
    </source>
</evidence>
<evidence type="ECO:0000256" key="1">
    <source>
        <dbReference type="ARBA" id="ARBA00004651"/>
    </source>
</evidence>
<feature type="transmembrane region" description="Helical" evidence="7">
    <location>
        <begin position="435"/>
        <end position="456"/>
    </location>
</feature>
<dbReference type="Pfam" id="PF01569">
    <property type="entry name" value="PAP2"/>
    <property type="match status" value="1"/>
</dbReference>
<feature type="domain" description="Phosphatidic acid phosphatase type 2/haloperoxidase" evidence="8">
    <location>
        <begin position="341"/>
        <end position="450"/>
    </location>
</feature>
<dbReference type="InterPro" id="IPR032816">
    <property type="entry name" value="VTT_dom"/>
</dbReference>
<evidence type="ECO:0000313" key="9">
    <source>
        <dbReference type="EMBL" id="MDO6672419.1"/>
    </source>
</evidence>
<dbReference type="PANTHER" id="PTHR30353">
    <property type="entry name" value="INNER MEMBRANE PROTEIN DEDA-RELATED"/>
    <property type="match status" value="1"/>
</dbReference>
<dbReference type="Pfam" id="PF09335">
    <property type="entry name" value="VTT_dom"/>
    <property type="match status" value="1"/>
</dbReference>
<proteinExistence type="inferred from homology"/>
<dbReference type="InterPro" id="IPR032818">
    <property type="entry name" value="DedA-like"/>
</dbReference>
<dbReference type="EMBL" id="JAUORK010000011">
    <property type="protein sequence ID" value="MDO6672419.1"/>
    <property type="molecule type" value="Genomic_DNA"/>
</dbReference>
<dbReference type="Gene3D" id="1.20.144.10">
    <property type="entry name" value="Phosphatidic acid phosphatase type 2/haloperoxidase"/>
    <property type="match status" value="1"/>
</dbReference>
<feature type="transmembrane region" description="Helical" evidence="7">
    <location>
        <begin position="340"/>
        <end position="361"/>
    </location>
</feature>
<dbReference type="InterPro" id="IPR000326">
    <property type="entry name" value="PAP2/HPO"/>
</dbReference>
<evidence type="ECO:0000256" key="2">
    <source>
        <dbReference type="ARBA" id="ARBA00010792"/>
    </source>
</evidence>
<dbReference type="SMART" id="SM00014">
    <property type="entry name" value="acidPPc"/>
    <property type="match status" value="1"/>
</dbReference>
<feature type="transmembrane region" description="Helical" evidence="7">
    <location>
        <begin position="410"/>
        <end position="429"/>
    </location>
</feature>
<protein>
    <submittedName>
        <fullName evidence="9">Bifunctional DedA family/phosphatase PAP2 family protein</fullName>
    </submittedName>
</protein>
<evidence type="ECO:0000256" key="6">
    <source>
        <dbReference type="ARBA" id="ARBA00023136"/>
    </source>
</evidence>
<keyword evidence="3" id="KW-1003">Cell membrane</keyword>
<evidence type="ECO:0000256" key="7">
    <source>
        <dbReference type="SAM" id="Phobius"/>
    </source>
</evidence>
<feature type="transmembrane region" description="Helical" evidence="7">
    <location>
        <begin position="70"/>
        <end position="95"/>
    </location>
</feature>
<comment type="subcellular location">
    <subcellularLocation>
        <location evidence="1">Cell membrane</location>
        <topology evidence="1">Multi-pass membrane protein</topology>
    </subcellularLocation>
</comment>
<keyword evidence="5 7" id="KW-1133">Transmembrane helix</keyword>
<dbReference type="Proteomes" id="UP001170481">
    <property type="component" value="Unassembled WGS sequence"/>
</dbReference>
<name>A0AAP4TZ34_9GAMM</name>
<keyword evidence="6 7" id="KW-0472">Membrane</keyword>
<feature type="transmembrane region" description="Helical" evidence="7">
    <location>
        <begin position="156"/>
        <end position="174"/>
    </location>
</feature>
<dbReference type="RefSeq" id="WP_303594053.1">
    <property type="nucleotide sequence ID" value="NZ_JAUORK010000011.1"/>
</dbReference>
<gene>
    <name evidence="9" type="ORF">Q4535_09840</name>
</gene>
<evidence type="ECO:0000259" key="8">
    <source>
        <dbReference type="SMART" id="SM00014"/>
    </source>
</evidence>
<evidence type="ECO:0000256" key="4">
    <source>
        <dbReference type="ARBA" id="ARBA00022692"/>
    </source>
</evidence>
<feature type="transmembrane region" description="Helical" evidence="7">
    <location>
        <begin position="381"/>
        <end position="398"/>
    </location>
</feature>
<comment type="caution">
    <text evidence="9">The sequence shown here is derived from an EMBL/GenBank/DDBJ whole genome shotgun (WGS) entry which is preliminary data.</text>
</comment>
<dbReference type="PANTHER" id="PTHR30353:SF15">
    <property type="entry name" value="INNER MEMBRANE PROTEIN YABI"/>
    <property type="match status" value="1"/>
</dbReference>